<evidence type="ECO:0008006" key="4">
    <source>
        <dbReference type="Google" id="ProtNLM"/>
    </source>
</evidence>
<dbReference type="PROSITE" id="PS51257">
    <property type="entry name" value="PROKAR_LIPOPROTEIN"/>
    <property type="match status" value="1"/>
</dbReference>
<dbReference type="Proteomes" id="UP001183127">
    <property type="component" value="Chromosome"/>
</dbReference>
<feature type="chain" id="PRO_5046016395" description="Lipoprotein" evidence="1">
    <location>
        <begin position="17"/>
        <end position="129"/>
    </location>
</feature>
<evidence type="ECO:0000313" key="3">
    <source>
        <dbReference type="Proteomes" id="UP001183127"/>
    </source>
</evidence>
<dbReference type="RefSeq" id="WP_011534437.1">
    <property type="nucleotide sequence ID" value="NZ_CP132921.1"/>
</dbReference>
<accession>A0ABY9QWL6</accession>
<protein>
    <recommendedName>
        <fullName evidence="4">Lipoprotein</fullName>
    </recommendedName>
</protein>
<sequence length="129" mass="14133">MNKIALPLLLSCVLLAACGPDQIVTDLPSPNGRYHVEVRKCPQSGALTWSEKLQVSVLEPGQSAECQSAVNPLVQFDTAAPENQLQLEWLSDHELRAWHPDFTADAGPTAATYKHDVPVKLVFMPKALF</sequence>
<gene>
    <name evidence="2" type="ORF">RAH46_12810</name>
</gene>
<name>A0ABY9QWL6_9PSED</name>
<feature type="signal peptide" evidence="1">
    <location>
        <begin position="1"/>
        <end position="16"/>
    </location>
</feature>
<proteinExistence type="predicted"/>
<dbReference type="GeneID" id="32806383"/>
<keyword evidence="3" id="KW-1185">Reference proteome</keyword>
<dbReference type="EMBL" id="CP132921">
    <property type="protein sequence ID" value="WMW08179.1"/>
    <property type="molecule type" value="Genomic_DNA"/>
</dbReference>
<keyword evidence="1" id="KW-0732">Signal</keyword>
<evidence type="ECO:0000256" key="1">
    <source>
        <dbReference type="SAM" id="SignalP"/>
    </source>
</evidence>
<reference evidence="2 3" key="1">
    <citation type="submission" date="2023-08" db="EMBL/GenBank/DDBJ databases">
        <title>Complete Genome Sequence of Pseudomonas entomophila TVIN A01.</title>
        <authorList>
            <person name="Shelke T."/>
            <person name="Mahar N.S."/>
            <person name="Gupta I."/>
            <person name="Gupta V."/>
        </authorList>
    </citation>
    <scope>NUCLEOTIDE SEQUENCE [LARGE SCALE GENOMIC DNA]</scope>
    <source>
        <strain evidence="2 3">TVIN-A01</strain>
    </source>
</reference>
<organism evidence="2 3">
    <name type="scientific">Pseudomonas entomophila</name>
    <dbReference type="NCBI Taxonomy" id="312306"/>
    <lineage>
        <taxon>Bacteria</taxon>
        <taxon>Pseudomonadati</taxon>
        <taxon>Pseudomonadota</taxon>
        <taxon>Gammaproteobacteria</taxon>
        <taxon>Pseudomonadales</taxon>
        <taxon>Pseudomonadaceae</taxon>
        <taxon>Pseudomonas</taxon>
    </lineage>
</organism>
<evidence type="ECO:0000313" key="2">
    <source>
        <dbReference type="EMBL" id="WMW08179.1"/>
    </source>
</evidence>